<keyword evidence="2 4" id="KW-0238">DNA-binding</keyword>
<proteinExistence type="predicted"/>
<gene>
    <name evidence="7" type="ordered locus">Sfla_0492</name>
</gene>
<dbReference type="Proteomes" id="UP000002066">
    <property type="component" value="Chromosome"/>
</dbReference>
<dbReference type="PANTHER" id="PTHR30055:SF234">
    <property type="entry name" value="HTH-TYPE TRANSCRIPTIONAL REGULATOR BETI"/>
    <property type="match status" value="1"/>
</dbReference>
<dbReference type="EMBL" id="CP002475">
    <property type="protein sequence ID" value="ADW01957.1"/>
    <property type="molecule type" value="Genomic_DNA"/>
</dbReference>
<evidence type="ECO:0000259" key="6">
    <source>
        <dbReference type="PROSITE" id="PS50977"/>
    </source>
</evidence>
<dbReference type="InterPro" id="IPR050109">
    <property type="entry name" value="HTH-type_TetR-like_transc_reg"/>
</dbReference>
<evidence type="ECO:0000256" key="5">
    <source>
        <dbReference type="SAM" id="MobiDB-lite"/>
    </source>
</evidence>
<dbReference type="InterPro" id="IPR001647">
    <property type="entry name" value="HTH_TetR"/>
</dbReference>
<feature type="DNA-binding region" description="H-T-H motif" evidence="4">
    <location>
        <begin position="127"/>
        <end position="146"/>
    </location>
</feature>
<feature type="domain" description="HTH tetR-type" evidence="6">
    <location>
        <begin position="105"/>
        <end position="164"/>
    </location>
</feature>
<dbReference type="PANTHER" id="PTHR30055">
    <property type="entry name" value="HTH-TYPE TRANSCRIPTIONAL REGULATOR RUTR"/>
    <property type="match status" value="1"/>
</dbReference>
<feature type="region of interest" description="Disordered" evidence="5">
    <location>
        <begin position="72"/>
        <end position="105"/>
    </location>
</feature>
<reference evidence="7 8" key="1">
    <citation type="submission" date="2011-01" db="EMBL/GenBank/DDBJ databases">
        <title>Complete sequence of chromosome of Streptomyces flavogriseus ATCC 33331.</title>
        <authorList>
            <consortium name="US DOE Joint Genome Institute"/>
            <person name="Lucas S."/>
            <person name="Copeland A."/>
            <person name="Lapidus A."/>
            <person name="Cheng J.-F."/>
            <person name="Goodwin L."/>
            <person name="Pitluck S."/>
            <person name="Davenport K."/>
            <person name="Detter J.C."/>
            <person name="Han C."/>
            <person name="Tapia R."/>
            <person name="Land M."/>
            <person name="Hauser L."/>
            <person name="Kyrpides N."/>
            <person name="Ivanova N."/>
            <person name="Ovchinnikova G."/>
            <person name="Pagani I."/>
            <person name="Brumm P."/>
            <person name="Mead D."/>
            <person name="Woyke T."/>
        </authorList>
    </citation>
    <scope>NUCLEOTIDE SEQUENCE [LARGE SCALE GENOMIC DNA]</scope>
    <source>
        <strain evidence="8">ATCC 33331 / IAF-45CD</strain>
    </source>
</reference>
<dbReference type="GO" id="GO:0000976">
    <property type="term" value="F:transcription cis-regulatory region binding"/>
    <property type="evidence" value="ECO:0007669"/>
    <property type="project" value="TreeGrafter"/>
</dbReference>
<name>A0A8D3WCZ0_STRFA</name>
<evidence type="ECO:0000256" key="4">
    <source>
        <dbReference type="PROSITE-ProRule" id="PRU00335"/>
    </source>
</evidence>
<keyword evidence="3" id="KW-0804">Transcription</keyword>
<evidence type="ECO:0000313" key="7">
    <source>
        <dbReference type="EMBL" id="ADW01957.1"/>
    </source>
</evidence>
<accession>A0A8D3WCZ0</accession>
<evidence type="ECO:0000256" key="3">
    <source>
        <dbReference type="ARBA" id="ARBA00023163"/>
    </source>
</evidence>
<evidence type="ECO:0000256" key="2">
    <source>
        <dbReference type="ARBA" id="ARBA00023125"/>
    </source>
</evidence>
<protein>
    <submittedName>
        <fullName evidence="7">Regulatory protein TetR</fullName>
    </submittedName>
</protein>
<organism evidence="7 8">
    <name type="scientific">Streptomyces pratensis (strain ATCC 33331 / IAF-45CD)</name>
    <dbReference type="NCBI Taxonomy" id="591167"/>
    <lineage>
        <taxon>Bacteria</taxon>
        <taxon>Bacillati</taxon>
        <taxon>Actinomycetota</taxon>
        <taxon>Actinomycetes</taxon>
        <taxon>Kitasatosporales</taxon>
        <taxon>Streptomycetaceae</taxon>
        <taxon>Streptomyces</taxon>
    </lineage>
</organism>
<keyword evidence="1" id="KW-0805">Transcription regulation</keyword>
<evidence type="ECO:0000256" key="1">
    <source>
        <dbReference type="ARBA" id="ARBA00023015"/>
    </source>
</evidence>
<dbReference type="KEGG" id="sfa:Sfla_0492"/>
<dbReference type="PRINTS" id="PR00455">
    <property type="entry name" value="HTHTETR"/>
</dbReference>
<dbReference type="InterPro" id="IPR009057">
    <property type="entry name" value="Homeodomain-like_sf"/>
</dbReference>
<sequence length="280" mass="29282">MNDAPYPPGRTDDELARLDVTVLLRYGLTAGPGARRTALFGDGAAAAAVVLDRLGTEPRSVAFLADTVPTGGRSPIPPGRYSSGVIQHSSPDERRPANDGPKAAARNRTALVVAAREVFSAGGLDAPLSAIARRAGVGQGVLYRHFPDRGALVTAVLEENVRQIEQAAAVDGATLAGVLGVLTWHAVESAAFIGLMHADEAGGRSGIRAHASMLSERVERSLRGRLPDGHRLGAADDLMLAVAMVTGAVTGPTREERERRALAAWRLLGVEVGPVRPYDG</sequence>
<dbReference type="PROSITE" id="PS50977">
    <property type="entry name" value="HTH_TETR_2"/>
    <property type="match status" value="1"/>
</dbReference>
<dbReference type="Gene3D" id="1.10.357.10">
    <property type="entry name" value="Tetracycline Repressor, domain 2"/>
    <property type="match status" value="1"/>
</dbReference>
<dbReference type="Pfam" id="PF00440">
    <property type="entry name" value="TetR_N"/>
    <property type="match status" value="1"/>
</dbReference>
<dbReference type="GO" id="GO:0003700">
    <property type="term" value="F:DNA-binding transcription factor activity"/>
    <property type="evidence" value="ECO:0007669"/>
    <property type="project" value="TreeGrafter"/>
</dbReference>
<dbReference type="SUPFAM" id="SSF46689">
    <property type="entry name" value="Homeodomain-like"/>
    <property type="match status" value="1"/>
</dbReference>
<dbReference type="AlphaFoldDB" id="A0A8D3WCZ0"/>
<evidence type="ECO:0000313" key="8">
    <source>
        <dbReference type="Proteomes" id="UP000002066"/>
    </source>
</evidence>